<dbReference type="InterPro" id="IPR013783">
    <property type="entry name" value="Ig-like_fold"/>
</dbReference>
<dbReference type="Pfam" id="PF17210">
    <property type="entry name" value="SdrD_B"/>
    <property type="match status" value="5"/>
</dbReference>
<name>A0A1C4CLH4_9GAMM</name>
<comment type="subcellular location">
    <subcellularLocation>
        <location evidence="1">Secreted</location>
    </subcellularLocation>
</comment>
<dbReference type="InterPro" id="IPR047589">
    <property type="entry name" value="DUF11_rpt"/>
</dbReference>
<dbReference type="STRING" id="1798183.GA0061080_10421"/>
<keyword evidence="3" id="KW-0964">Secreted</keyword>
<dbReference type="PANTHER" id="PTHR36108:SF13">
    <property type="entry name" value="COLOSSIN-B-RELATED"/>
    <property type="match status" value="1"/>
</dbReference>
<keyword evidence="4" id="KW-0732">Signal</keyword>
<dbReference type="GO" id="GO:0005576">
    <property type="term" value="C:extracellular region"/>
    <property type="evidence" value="ECO:0007669"/>
    <property type="project" value="UniProtKB-SubCell"/>
</dbReference>
<dbReference type="InterPro" id="IPR033764">
    <property type="entry name" value="Sdr_B"/>
</dbReference>
<dbReference type="Gene3D" id="2.60.40.10">
    <property type="entry name" value="Immunoglobulins"/>
    <property type="match status" value="14"/>
</dbReference>
<dbReference type="Proteomes" id="UP000199698">
    <property type="component" value="Unassembled WGS sequence"/>
</dbReference>
<dbReference type="InterPro" id="IPR041033">
    <property type="entry name" value="SpaA_PFL_dom_1"/>
</dbReference>
<evidence type="ECO:0000259" key="8">
    <source>
        <dbReference type="Pfam" id="PF17802"/>
    </source>
</evidence>
<evidence type="ECO:0000256" key="2">
    <source>
        <dbReference type="ARBA" id="ARBA00007257"/>
    </source>
</evidence>
<dbReference type="SUPFAM" id="SSF117074">
    <property type="entry name" value="Hypothetical protein PA1324"/>
    <property type="match status" value="11"/>
</dbReference>
<feature type="domain" description="SD-repeat containing protein B" evidence="7">
    <location>
        <begin position="1653"/>
        <end position="1732"/>
    </location>
</feature>
<keyword evidence="10" id="KW-1185">Reference proteome</keyword>
<feature type="region of interest" description="Disordered" evidence="5">
    <location>
        <begin position="485"/>
        <end position="517"/>
    </location>
</feature>
<dbReference type="InterPro" id="IPR001434">
    <property type="entry name" value="OmcB-like_DUF11"/>
</dbReference>
<evidence type="ECO:0000313" key="9">
    <source>
        <dbReference type="EMBL" id="SCC19892.1"/>
    </source>
</evidence>
<feature type="domain" description="SD-repeat containing protein B" evidence="7">
    <location>
        <begin position="1440"/>
        <end position="1506"/>
    </location>
</feature>
<comment type="similarity">
    <text evidence="2">Belongs to the serine-aspartate repeat-containing protein (SDr) family.</text>
</comment>
<evidence type="ECO:0000256" key="4">
    <source>
        <dbReference type="ARBA" id="ARBA00022729"/>
    </source>
</evidence>
<dbReference type="OrthoDB" id="28717at2"/>
<evidence type="ECO:0000313" key="10">
    <source>
        <dbReference type="Proteomes" id="UP000199698"/>
    </source>
</evidence>
<sequence>MDSWQSVEIEKVKMQVERKLRISGDEIMRTEHNATVKLKAKSSRKTGDYGQKPMFKCAKGFLASAFISLMTISAANAFPVSGTVYLDYDNTATKTEMPLIGLKVELYDDKGNLVSNADTDSKGKYVLEAPALTSYKIVAKTDKDEVVEDSVTLIADTGESKNLFLKGKGGDIQLSIKDDKGMGAKNIPVKFINSAVAGELEMASKDSGVIEIKNTLKEISYIAVINVNSFIEDTSNAKKYALWDATLPDNTHDYVESMTFNMDGANKAGTFNIKERNEWGIDGIVAIDQDNNGIYGADVDTGAIGMNVELYYPGTTTKVLGTKTITTKENGKYHFENLAVESYDIKVTNVAAPYIPVGKMEAKVTISNSTALTSGPDFLLQIDPNDTKLPSISGYVFVLSEQHMPMGPDSGASFNTLPMANSIYFETPVELYQHDGMTWKKIATQKSNKKNGLYQFRGLASGKDYKVVLKESGIDLNKYAFVNDTDGKSSSTSPESKSRHKGRVTLSNGKQDNIGPREITIPSLGQGIKSNQNFWYSQVRSDLGMLKVVSNMATANNRSTWGGNLNGINTTTATTYMKVSFYEEDGVTPVLDSKGKPLVGIYYSPGYYGLIGELRVPVERAGIYVYKIDEINDGLIIERSTTDYVLKILPSKSIDSNMVFKPEKPNTISGYIYLNNSHPGTTGNYDPNVDIPISAARVSLYRKLPNGNYNLMTDFGTDSNGFYNFTNLPDGEYKVYAKTLFGGQSNVGSNDVELENNDQDTGVQKNQSVIDLNISGGKVYNTNTNFWYKLKEQDYIIRGSVHLDTNDEDGKNKLNVPHDFGLFDATVLLCRDGNEGDCIVGGKNYIAHQITDKSGEFKFTGSDGIHTGVNYMIKAVRSGTTPVINSSEELASTYTVKFDKLGPPIIKRFLMQGVADVNVYPANDLDGDRKLKGVSTLENGRGKSVFYFWDGSTYQEWKKGLGNFFDSVLLRNLPQGKYRIIHNTGGTYIDIADMDPETPEGTLDFEVLADGTLANGLSNTQYLMQATLAASTVSEGVSGKIYLDVTGSGKISEAVILTEDELTNYNKGVLSVEGIFTPRIYPGYFTGSVDSILSKPDFIDNEVQKNGGFAYTKANSTRGNIYLTNMLLQLKGLDTNQFELVANSSQPKESYLPDNIKNNLEYMQVTPNNSGAPNQYWLLKLKNNTKISGQLYYDIDDNSVFEADKNDVPISGVRVELYRKGEFYSYTTTDEHGKYKFENLFDDTYTVKVTDTGLDKSRYELRSSSNSADGIKISPTTPSVSGGDLDFIYKKNGDAAITGKVVVDINNNGRLNINFDKTGDMAVSGVRVNLYKNAIDTNTEPYRHVETNDKGYYSFSGIDLNTTYIVEVVLPEGYGVISNANDNSNTSLAPIMFADVGRTEQNQYFLLAGNTNPNPSAGINSSEAKDSGISGKAVVDDINSEKPIADILIGLIDANGNMVARQKTNSEGKYHFYNLMNGKYSINVVTSPDGYSLIRNSKGTAQPLDTLSNIQLTNKGEHENNFYYKEASVNGISGNIYVDFNDSNNLKDLNNLNSYAHLLDSKIKATIELRKGLDGKGELLLSKETVDGAYQFANLMFGDTADYSVVLKMDTLPDYDFKLSKAGTNAKDIIIPVAKLPQEGSSDNHYLVVGKQQIGGHVWIDINGDKVEDSDEGINDINVTLKYKPADAKEYITLSQTQTSNTGEYLFNKLPKNGNYQVVVSTPTGTALIPDKEITGNSDVYTYSSLQDNELKNSTAYKYIGEINGHISIDVDNSQNKNAVDANLVGVKLILTNKNDNTIVKKVTTDNDGNFSVDNLPLGDWVITADSSQDVNDWSGYQLSYTNNGGINTTTVAKDLSLTVTLSDKQPNVNGIEIGYSGSSVIKGYVVLDTDNNGKYSTDDMGLGELTPKLTLTSATQASGFTDREITIDKTSGYFEVTGLSKHDYELVLDDSDITNKGYKLVFSPNKTTPDMASNTVVFKVNGPKDDSFSKDTVAEEQAFGYSINRTISGIVYLDVVGIGADKGHQDFNPVLAGAEVKAEAIVDGKKLTRVEKTNNDGQFTLPNIINGEWFVSVSHPTRVDLIYSYFVEKAVSPNKESADGISYNVEVSTATTIELDLGMKGQSSISGKIVYDNDTSGDLSAADTGVEGLTVVLGNADDKTQSYLSVSTNSQGEFHIANLSQHDYTLKVTDPLRKLNGYQLSFSPNGKSEIETLKVSSDKTDLTEQNFGYQGNLGISGHVYQDILGNGIHDATNYPLLSDVEITAVSVANSDIKYTAKTDSTGKYSFDTLVQGKWKISVTKYPSGWQYSYVDFVSQNPITNNGAGEVIVEVTSEALVRRGAGYSIDFGAKGSAQISGRVVIDMDTADGNSVMDLDQPIANIPVRLKMAGATGSGQVEVKTNANGQYHFDGLTAYDKYEVEVDDNVNELQGYEISFSPDSPANKRTTVDVASVTAQVTNVDYGYKGQGSLVGTIYRDYAGKGVHADYFGTLDNVKVSVKNVSNNAIVLTAVSDANGHYQIEHMAPGKWQVSIDPPTGYDFSYVGETQGSTNTLVASGVEIELSATAKAKADFGVKGQASISGQVVIDVDPDDGQVIAPQDIGIDTVYDNYAVELYVDEHLVNSTEVKTSGSDVAGLGQYQFENLSHGIDYQVKVKSPSNSYISSFMLVDTTITPSTNQTDSEMSETYQFAEPTDKVEGVSFAWKGNASISGKIYLDKDDDGIYTAETDSSINEVVTVTLTNEANPDIQVIRTIKVGEVSYEIANIIPGKWNIVVSGIPTTLMASFDPDDAHHDANGSLKTPQTVDMAIVDVVGNLTDQNFGYINGGIIEGKLVQDSAGIGLTGLANHPGLSGVNVYLLDSNKKHVMDKTGKPMLSTTDNKGKFSFRNLAVGSHDGNSITHNIRVLYGEYNDGVVSSNSNSPLYEKVPFFEKYTDIKGNAIEHDQIDISAPPSSVTYNGMGGAHTIPVALKDMSITFASAEVNDMALGYRAADADITIIKTALKDNVVVGDIVPYTLKVINNKAQTANIKIKDILPAGFKFVKGSSRVNGKKVLDPKDGRTVTYEKVSLSGNGEMVISYMLVVGSGVTQGEYTNTAMALNSLTGKVVSNIAQATVTVTSDPLFDNALIFGKVFVDKNGNGVQDEGEEGLGGVKLITVRGEIITTDAHGRYHLVGVSGGRWERGGNFVIKLDPRSLPKEYRVSGRNPKVVRVSPGLPSKVDFGVIEVQP</sequence>
<accession>A0A1C4CLH4</accession>
<evidence type="ECO:0000256" key="3">
    <source>
        <dbReference type="ARBA" id="ARBA00022525"/>
    </source>
</evidence>
<feature type="domain" description="DUF11" evidence="6">
    <location>
        <begin position="2993"/>
        <end position="3098"/>
    </location>
</feature>
<feature type="domain" description="SD-repeat containing protein B" evidence="7">
    <location>
        <begin position="2238"/>
        <end position="2317"/>
    </location>
</feature>
<protein>
    <submittedName>
        <fullName evidence="9">Cna protein B-type domain-containing protein</fullName>
    </submittedName>
</protein>
<dbReference type="EMBL" id="FMBA01000042">
    <property type="protein sequence ID" value="SCC19892.1"/>
    <property type="molecule type" value="Genomic_DNA"/>
</dbReference>
<evidence type="ECO:0000259" key="7">
    <source>
        <dbReference type="Pfam" id="PF17210"/>
    </source>
</evidence>
<evidence type="ECO:0000256" key="5">
    <source>
        <dbReference type="SAM" id="MobiDB-lite"/>
    </source>
</evidence>
<dbReference type="Pfam" id="PF17802">
    <property type="entry name" value="SpaA"/>
    <property type="match status" value="1"/>
</dbReference>
<dbReference type="PANTHER" id="PTHR36108">
    <property type="entry name" value="COLOSSIN-B-RELATED"/>
    <property type="match status" value="1"/>
</dbReference>
<evidence type="ECO:0000256" key="1">
    <source>
        <dbReference type="ARBA" id="ARBA00004613"/>
    </source>
</evidence>
<dbReference type="NCBIfam" id="TIGR01451">
    <property type="entry name" value="B_ant_repeat"/>
    <property type="match status" value="1"/>
</dbReference>
<feature type="domain" description="SD-repeat containing protein B" evidence="7">
    <location>
        <begin position="1191"/>
        <end position="1257"/>
    </location>
</feature>
<feature type="domain" description="SD-repeat containing protein B" evidence="7">
    <location>
        <begin position="2472"/>
        <end position="2548"/>
    </location>
</feature>
<gene>
    <name evidence="9" type="ORF">GA0061080_10421</name>
</gene>
<reference evidence="10" key="1">
    <citation type="submission" date="2016-08" db="EMBL/GenBank/DDBJ databases">
        <authorList>
            <person name="Varghese N."/>
            <person name="Submissions Spin"/>
        </authorList>
    </citation>
    <scope>NUCLEOTIDE SEQUENCE [LARGE SCALE GENOMIC DNA]</scope>
    <source>
        <strain evidence="10">R-53144</strain>
    </source>
</reference>
<evidence type="ECO:0000259" key="6">
    <source>
        <dbReference type="Pfam" id="PF01345"/>
    </source>
</evidence>
<dbReference type="RefSeq" id="WP_091124707.1">
    <property type="nucleotide sequence ID" value="NZ_FMBA01000042.1"/>
</dbReference>
<dbReference type="Pfam" id="PF01345">
    <property type="entry name" value="DUF11"/>
    <property type="match status" value="1"/>
</dbReference>
<organism evidence="9 10">
    <name type="scientific">Gilliamella intestini</name>
    <dbReference type="NCBI Taxonomy" id="1798183"/>
    <lineage>
        <taxon>Bacteria</taxon>
        <taxon>Pseudomonadati</taxon>
        <taxon>Pseudomonadota</taxon>
        <taxon>Gammaproteobacteria</taxon>
        <taxon>Orbales</taxon>
        <taxon>Orbaceae</taxon>
        <taxon>Gilliamella</taxon>
    </lineage>
</organism>
<dbReference type="SUPFAM" id="SSF49478">
    <property type="entry name" value="Cna protein B-type domain"/>
    <property type="match status" value="2"/>
</dbReference>
<feature type="domain" description="SpaA-like prealbumin fold" evidence="8">
    <location>
        <begin position="1782"/>
        <end position="1824"/>
    </location>
</feature>
<proteinExistence type="inferred from homology"/>